<name>A0A0R1V7C3_9LACO</name>
<gene>
    <name evidence="2" type="ORF">FD50_GL002353</name>
</gene>
<dbReference type="OrthoDB" id="2329311at2"/>
<dbReference type="RefSeq" id="WP_056959867.1">
    <property type="nucleotide sequence ID" value="NZ_AZFQ01000019.1"/>
</dbReference>
<keyword evidence="1" id="KW-1133">Transmembrane helix</keyword>
<evidence type="ECO:0000313" key="3">
    <source>
        <dbReference type="Proteomes" id="UP000051166"/>
    </source>
</evidence>
<evidence type="ECO:0000313" key="2">
    <source>
        <dbReference type="EMBL" id="KRL99818.1"/>
    </source>
</evidence>
<proteinExistence type="predicted"/>
<organism evidence="2 3">
    <name type="scientific">Liquorilactobacillus satsumensis DSM 16230 = JCM 12392</name>
    <dbReference type="NCBI Taxonomy" id="1423801"/>
    <lineage>
        <taxon>Bacteria</taxon>
        <taxon>Bacillati</taxon>
        <taxon>Bacillota</taxon>
        <taxon>Bacilli</taxon>
        <taxon>Lactobacillales</taxon>
        <taxon>Lactobacillaceae</taxon>
        <taxon>Liquorilactobacillus</taxon>
    </lineage>
</organism>
<feature type="transmembrane region" description="Helical" evidence="1">
    <location>
        <begin position="6"/>
        <end position="23"/>
    </location>
</feature>
<dbReference type="GeneID" id="98307290"/>
<dbReference type="AlphaFoldDB" id="A0A0R1V7C3"/>
<reference evidence="2 3" key="1">
    <citation type="journal article" date="2015" name="Genome Announc.">
        <title>Expanding the biotechnology potential of lactobacilli through comparative genomics of 213 strains and associated genera.</title>
        <authorList>
            <person name="Sun Z."/>
            <person name="Harris H.M."/>
            <person name="McCann A."/>
            <person name="Guo C."/>
            <person name="Argimon S."/>
            <person name="Zhang W."/>
            <person name="Yang X."/>
            <person name="Jeffery I.B."/>
            <person name="Cooney J.C."/>
            <person name="Kagawa T.F."/>
            <person name="Liu W."/>
            <person name="Song Y."/>
            <person name="Salvetti E."/>
            <person name="Wrobel A."/>
            <person name="Rasinkangas P."/>
            <person name="Parkhill J."/>
            <person name="Rea M.C."/>
            <person name="O'Sullivan O."/>
            <person name="Ritari J."/>
            <person name="Douillard F.P."/>
            <person name="Paul Ross R."/>
            <person name="Yang R."/>
            <person name="Briner A.E."/>
            <person name="Felis G.E."/>
            <person name="de Vos W.M."/>
            <person name="Barrangou R."/>
            <person name="Klaenhammer T.R."/>
            <person name="Caufield P.W."/>
            <person name="Cui Y."/>
            <person name="Zhang H."/>
            <person name="O'Toole P.W."/>
        </authorList>
    </citation>
    <scope>NUCLEOTIDE SEQUENCE [LARGE SCALE GENOMIC DNA]</scope>
    <source>
        <strain evidence="2 3">DSM 16230</strain>
    </source>
</reference>
<keyword evidence="1" id="KW-0812">Transmembrane</keyword>
<keyword evidence="1" id="KW-0472">Membrane</keyword>
<dbReference type="EMBL" id="AZFQ01000019">
    <property type="protein sequence ID" value="KRL99818.1"/>
    <property type="molecule type" value="Genomic_DNA"/>
</dbReference>
<sequence length="98" mass="10832">MGKKAIISLAVIGGLGGLGYLYLKKKEDRTHKIQELLASATEVKNAYQEVVQNVHKLAAQSPLATQTAAELENKLAEFQFLIQPHVDRLNAKTQKFVD</sequence>
<dbReference type="STRING" id="1423801.FD50_GL002353"/>
<evidence type="ECO:0000256" key="1">
    <source>
        <dbReference type="SAM" id="Phobius"/>
    </source>
</evidence>
<dbReference type="PATRIC" id="fig|1423801.4.peg.2410"/>
<comment type="caution">
    <text evidence="2">The sequence shown here is derived from an EMBL/GenBank/DDBJ whole genome shotgun (WGS) entry which is preliminary data.</text>
</comment>
<keyword evidence="3" id="KW-1185">Reference proteome</keyword>
<dbReference type="Proteomes" id="UP000051166">
    <property type="component" value="Unassembled WGS sequence"/>
</dbReference>
<protein>
    <submittedName>
        <fullName evidence="2">Uncharacterized protein</fullName>
    </submittedName>
</protein>
<accession>A0A0R1V7C3</accession>